<evidence type="ECO:0000259" key="2">
    <source>
        <dbReference type="Pfam" id="PF08450"/>
    </source>
</evidence>
<name>A0ABW0F288_9HYPH</name>
<dbReference type="InterPro" id="IPR051262">
    <property type="entry name" value="SMP-30/CGR1_Lactonase"/>
</dbReference>
<dbReference type="InterPro" id="IPR011042">
    <property type="entry name" value="6-blade_b-propeller_TolB-like"/>
</dbReference>
<sequence length="303" mass="33313">MSPEFEIIDHKRFRSAIVANARVELIHSGMRWSEGPVYFADGDYYLWSDIPNDRMLRWVDGGGVSVFRSPSNHANGNTRDRQGRLVTCEHGGRRVTRTEPDGSITVLADRFQGKRLNSPNDVVVKSDDTVWFTDPDYGILSDYTGNRGEGELGANHVFRLDPATGELESATAAMIKPNGLAFSPDESILYIADTSITHDPEGHHHIMAWDVVDGRKLANPRVFAVIEPGISDGFRVDADGNVWTSAGDGVQCYAPDGALIGKIRLPEQCVNLTFGGPKRNRLFIACASSVYAVYVGQRGAQYP</sequence>
<reference evidence="4" key="1">
    <citation type="journal article" date="2019" name="Int. J. Syst. Evol. Microbiol.">
        <title>The Global Catalogue of Microorganisms (GCM) 10K type strain sequencing project: providing services to taxonomists for standard genome sequencing and annotation.</title>
        <authorList>
            <consortium name="The Broad Institute Genomics Platform"/>
            <consortium name="The Broad Institute Genome Sequencing Center for Infectious Disease"/>
            <person name="Wu L."/>
            <person name="Ma J."/>
        </authorList>
    </citation>
    <scope>NUCLEOTIDE SEQUENCE [LARGE SCALE GENOMIC DNA]</scope>
    <source>
        <strain evidence="4">CGMCC 1.15643</strain>
    </source>
</reference>
<dbReference type="SUPFAM" id="SSF63829">
    <property type="entry name" value="Calcium-dependent phosphotriesterase"/>
    <property type="match status" value="1"/>
</dbReference>
<keyword evidence="4" id="KW-1185">Reference proteome</keyword>
<dbReference type="InterPro" id="IPR013658">
    <property type="entry name" value="SGL"/>
</dbReference>
<dbReference type="PANTHER" id="PTHR47572:SF4">
    <property type="entry name" value="LACTONASE DRP35"/>
    <property type="match status" value="1"/>
</dbReference>
<evidence type="ECO:0000313" key="4">
    <source>
        <dbReference type="Proteomes" id="UP001595976"/>
    </source>
</evidence>
<organism evidence="3 4">
    <name type="scientific">Bosea minatitlanensis</name>
    <dbReference type="NCBI Taxonomy" id="128782"/>
    <lineage>
        <taxon>Bacteria</taxon>
        <taxon>Pseudomonadati</taxon>
        <taxon>Pseudomonadota</taxon>
        <taxon>Alphaproteobacteria</taxon>
        <taxon>Hyphomicrobiales</taxon>
        <taxon>Boseaceae</taxon>
        <taxon>Bosea</taxon>
    </lineage>
</organism>
<gene>
    <name evidence="3" type="ORF">ACFPK2_11140</name>
</gene>
<accession>A0ABW0F288</accession>
<keyword evidence="1" id="KW-0378">Hydrolase</keyword>
<dbReference type="PANTHER" id="PTHR47572">
    <property type="entry name" value="LIPOPROTEIN-RELATED"/>
    <property type="match status" value="1"/>
</dbReference>
<dbReference type="Proteomes" id="UP001595976">
    <property type="component" value="Unassembled WGS sequence"/>
</dbReference>
<evidence type="ECO:0000313" key="3">
    <source>
        <dbReference type="EMBL" id="MFC5293543.1"/>
    </source>
</evidence>
<protein>
    <submittedName>
        <fullName evidence="3">SMP-30/gluconolactonase/LRE family protein</fullName>
    </submittedName>
</protein>
<comment type="caution">
    <text evidence="3">The sequence shown here is derived from an EMBL/GenBank/DDBJ whole genome shotgun (WGS) entry which is preliminary data.</text>
</comment>
<evidence type="ECO:0000256" key="1">
    <source>
        <dbReference type="ARBA" id="ARBA00022801"/>
    </source>
</evidence>
<dbReference type="EMBL" id="JBHSLI010000004">
    <property type="protein sequence ID" value="MFC5293543.1"/>
    <property type="molecule type" value="Genomic_DNA"/>
</dbReference>
<dbReference type="Pfam" id="PF08450">
    <property type="entry name" value="SGL"/>
    <property type="match status" value="1"/>
</dbReference>
<dbReference type="RefSeq" id="WP_158448179.1">
    <property type="nucleotide sequence ID" value="NZ_JAOAOS010000013.1"/>
</dbReference>
<feature type="domain" description="SMP-30/Gluconolactonase/LRE-like region" evidence="2">
    <location>
        <begin position="32"/>
        <end position="287"/>
    </location>
</feature>
<proteinExistence type="predicted"/>
<dbReference type="Gene3D" id="2.120.10.30">
    <property type="entry name" value="TolB, C-terminal domain"/>
    <property type="match status" value="1"/>
</dbReference>